<evidence type="ECO:0000256" key="1">
    <source>
        <dbReference type="ARBA" id="ARBA00004123"/>
    </source>
</evidence>
<dbReference type="Proteomes" id="UP000245609">
    <property type="component" value="Unassembled WGS sequence"/>
</dbReference>
<keyword evidence="2" id="KW-0479">Metal-binding</keyword>
<dbReference type="PANTHER" id="PTHR14003">
    <property type="entry name" value="TRANSCRIPTIONAL REPRESSOR PROTEIN YY"/>
    <property type="match status" value="1"/>
</dbReference>
<keyword evidence="3" id="KW-0677">Repeat</keyword>
<evidence type="ECO:0000256" key="6">
    <source>
        <dbReference type="ARBA" id="ARBA00023242"/>
    </source>
</evidence>
<dbReference type="GO" id="GO:0000785">
    <property type="term" value="C:chromatin"/>
    <property type="evidence" value="ECO:0007669"/>
    <property type="project" value="TreeGrafter"/>
</dbReference>
<gene>
    <name evidence="10" type="ORF">BB560_002881</name>
</gene>
<organism evidence="10 11">
    <name type="scientific">Smittium megazygosporum</name>
    <dbReference type="NCBI Taxonomy" id="133381"/>
    <lineage>
        <taxon>Eukaryota</taxon>
        <taxon>Fungi</taxon>
        <taxon>Fungi incertae sedis</taxon>
        <taxon>Zoopagomycota</taxon>
        <taxon>Kickxellomycotina</taxon>
        <taxon>Harpellomycetes</taxon>
        <taxon>Harpellales</taxon>
        <taxon>Legeriomycetaceae</taxon>
        <taxon>Smittium</taxon>
    </lineage>
</organism>
<accession>A0A2T9ZDN8</accession>
<name>A0A2T9ZDN8_9FUNG</name>
<feature type="domain" description="C2H2-type" evidence="9">
    <location>
        <begin position="103"/>
        <end position="130"/>
    </location>
</feature>
<comment type="caution">
    <text evidence="10">The sequence shown here is derived from an EMBL/GenBank/DDBJ whole genome shotgun (WGS) entry which is preliminary data.</text>
</comment>
<proteinExistence type="predicted"/>
<evidence type="ECO:0000313" key="10">
    <source>
        <dbReference type="EMBL" id="PVV02662.1"/>
    </source>
</evidence>
<dbReference type="GO" id="GO:0000981">
    <property type="term" value="F:DNA-binding transcription factor activity, RNA polymerase II-specific"/>
    <property type="evidence" value="ECO:0007669"/>
    <property type="project" value="TreeGrafter"/>
</dbReference>
<evidence type="ECO:0000256" key="5">
    <source>
        <dbReference type="ARBA" id="ARBA00022833"/>
    </source>
</evidence>
<keyword evidence="6" id="KW-0539">Nucleus</keyword>
<dbReference type="FunFam" id="3.30.160.60:FF:000744">
    <property type="entry name" value="zinc finger E-box-binding homeobox 1"/>
    <property type="match status" value="1"/>
</dbReference>
<dbReference type="InterPro" id="IPR036236">
    <property type="entry name" value="Znf_C2H2_sf"/>
</dbReference>
<feature type="region of interest" description="Disordered" evidence="8">
    <location>
        <begin position="471"/>
        <end position="496"/>
    </location>
</feature>
<dbReference type="Pfam" id="PF00096">
    <property type="entry name" value="zf-C2H2"/>
    <property type="match status" value="2"/>
</dbReference>
<dbReference type="GO" id="GO:0008270">
    <property type="term" value="F:zinc ion binding"/>
    <property type="evidence" value="ECO:0007669"/>
    <property type="project" value="UniProtKB-KW"/>
</dbReference>
<feature type="non-terminal residue" evidence="10">
    <location>
        <position position="496"/>
    </location>
</feature>
<evidence type="ECO:0000256" key="4">
    <source>
        <dbReference type="ARBA" id="ARBA00022771"/>
    </source>
</evidence>
<dbReference type="GO" id="GO:0000978">
    <property type="term" value="F:RNA polymerase II cis-regulatory region sequence-specific DNA binding"/>
    <property type="evidence" value="ECO:0007669"/>
    <property type="project" value="TreeGrafter"/>
</dbReference>
<sequence>MNNLVEMQGSLDFLNQASSNISNINSSNTEKIGTNQNANQNKNAFFEIEKYIEQNSKQTKNTQSFSNSPAGSNNLKPEQSRNTSTQSPTTSSSKSAEKPVQKYNCKYCDKSFTRPSSLTIHTYTHTGERPHECTFPGCNKRFSVLSNLRRHLKLHKKKQFIQLSNDMYYSRILSRISCNMGKGMKNTLSLNGIKHDVKGKAPYILPKHVYSGNETSKYPPFEYVGCDQTMGQSPFGINVGNNPNFSMNQLDSYSIENNSALFDNLLKDSLNENPVHVTFPMNQTISDGYTYNKLKYSKMDVGRALSSDYLKSYDYEANEMSNMGNFDLGKMIQNIKSNNFENAQTNSDSVSGINHPNNYAYLQFLQKNSQKLCSDNQKLQLQSLLSQNQGVSNERMLSLSPNVNYIDMFYKNQLNAGSKIQMNSNQINIEDYLSNISNANQNTSPSSSKTTLYNPMYNETENYDNSILNQPKQSQESLEGILNSQQKENPSLGVND</sequence>
<feature type="compositionally biased region" description="Polar residues" evidence="8">
    <location>
        <begin position="56"/>
        <end position="77"/>
    </location>
</feature>
<dbReference type="AlphaFoldDB" id="A0A2T9ZDN8"/>
<dbReference type="STRING" id="133381.A0A2T9ZDN8"/>
<comment type="subcellular location">
    <subcellularLocation>
        <location evidence="1">Nucleus</location>
    </subcellularLocation>
</comment>
<keyword evidence="5" id="KW-0862">Zinc</keyword>
<feature type="region of interest" description="Disordered" evidence="8">
    <location>
        <begin position="56"/>
        <end position="97"/>
    </location>
</feature>
<evidence type="ECO:0000256" key="7">
    <source>
        <dbReference type="PROSITE-ProRule" id="PRU00042"/>
    </source>
</evidence>
<dbReference type="GO" id="GO:0031519">
    <property type="term" value="C:PcG protein complex"/>
    <property type="evidence" value="ECO:0007669"/>
    <property type="project" value="TreeGrafter"/>
</dbReference>
<evidence type="ECO:0000256" key="2">
    <source>
        <dbReference type="ARBA" id="ARBA00022723"/>
    </source>
</evidence>
<protein>
    <recommendedName>
        <fullName evidence="9">C2H2-type domain-containing protein</fullName>
    </recommendedName>
</protein>
<dbReference type="SMART" id="SM00355">
    <property type="entry name" value="ZnF_C2H2"/>
    <property type="match status" value="2"/>
</dbReference>
<dbReference type="PANTHER" id="PTHR14003:SF20">
    <property type="entry name" value="FINGER DOMAIN PROTEIN, PUTATIVE (AFU_ORTHOLOGUE AFUA_4G10380)-RELATED"/>
    <property type="match status" value="1"/>
</dbReference>
<evidence type="ECO:0000259" key="9">
    <source>
        <dbReference type="PROSITE" id="PS50157"/>
    </source>
</evidence>
<dbReference type="InterPro" id="IPR013087">
    <property type="entry name" value="Znf_C2H2_type"/>
</dbReference>
<keyword evidence="4 7" id="KW-0863">Zinc-finger</keyword>
<dbReference type="PROSITE" id="PS00028">
    <property type="entry name" value="ZINC_FINGER_C2H2_1"/>
    <property type="match status" value="2"/>
</dbReference>
<dbReference type="Gene3D" id="3.30.160.60">
    <property type="entry name" value="Classic Zinc Finger"/>
    <property type="match status" value="2"/>
</dbReference>
<evidence type="ECO:0000256" key="3">
    <source>
        <dbReference type="ARBA" id="ARBA00022737"/>
    </source>
</evidence>
<feature type="domain" description="C2H2-type" evidence="9">
    <location>
        <begin position="131"/>
        <end position="160"/>
    </location>
</feature>
<dbReference type="GO" id="GO:0005667">
    <property type="term" value="C:transcription regulator complex"/>
    <property type="evidence" value="ECO:0007669"/>
    <property type="project" value="TreeGrafter"/>
</dbReference>
<dbReference type="SUPFAM" id="SSF57667">
    <property type="entry name" value="beta-beta-alpha zinc fingers"/>
    <property type="match status" value="1"/>
</dbReference>
<keyword evidence="11" id="KW-1185">Reference proteome</keyword>
<dbReference type="OrthoDB" id="6077919at2759"/>
<dbReference type="FunFam" id="3.30.160.60:FF:000446">
    <property type="entry name" value="Zinc finger protein"/>
    <property type="match status" value="1"/>
</dbReference>
<dbReference type="PROSITE" id="PS50157">
    <property type="entry name" value="ZINC_FINGER_C2H2_2"/>
    <property type="match status" value="2"/>
</dbReference>
<dbReference type="EMBL" id="MBFS01000365">
    <property type="protein sequence ID" value="PVV02662.1"/>
    <property type="molecule type" value="Genomic_DNA"/>
</dbReference>
<evidence type="ECO:0000256" key="8">
    <source>
        <dbReference type="SAM" id="MobiDB-lite"/>
    </source>
</evidence>
<reference evidence="10 11" key="1">
    <citation type="journal article" date="2018" name="MBio">
        <title>Comparative Genomics Reveals the Core Gene Toolbox for the Fungus-Insect Symbiosis.</title>
        <authorList>
            <person name="Wang Y."/>
            <person name="Stata M."/>
            <person name="Wang W."/>
            <person name="Stajich J.E."/>
            <person name="White M.M."/>
            <person name="Moncalvo J.M."/>
        </authorList>
    </citation>
    <scope>NUCLEOTIDE SEQUENCE [LARGE SCALE GENOMIC DNA]</scope>
    <source>
        <strain evidence="10 11">SC-DP-2</strain>
    </source>
</reference>
<evidence type="ECO:0000313" key="11">
    <source>
        <dbReference type="Proteomes" id="UP000245609"/>
    </source>
</evidence>
<feature type="compositionally biased region" description="Low complexity" evidence="8">
    <location>
        <begin position="80"/>
        <end position="94"/>
    </location>
</feature>